<feature type="region of interest" description="Disordered" evidence="2">
    <location>
        <begin position="113"/>
        <end position="148"/>
    </location>
</feature>
<feature type="region of interest" description="Disordered" evidence="2">
    <location>
        <begin position="1"/>
        <end position="43"/>
    </location>
</feature>
<dbReference type="PANTHER" id="PTHR13119:SF23">
    <property type="entry name" value="ZINC FINGER CCCH DOMAIN-CONTAINING PROTEIN 4"/>
    <property type="match status" value="1"/>
</dbReference>
<keyword evidence="1" id="KW-0677">Repeat</keyword>
<dbReference type="GO" id="GO:0005634">
    <property type="term" value="C:nucleus"/>
    <property type="evidence" value="ECO:0007669"/>
    <property type="project" value="TreeGrafter"/>
</dbReference>
<proteinExistence type="predicted"/>
<evidence type="ECO:0000256" key="1">
    <source>
        <dbReference type="ARBA" id="ARBA00022737"/>
    </source>
</evidence>
<evidence type="ECO:0000256" key="2">
    <source>
        <dbReference type="SAM" id="MobiDB-lite"/>
    </source>
</evidence>
<accession>A0A2D4GIE8</accession>
<reference evidence="3" key="2">
    <citation type="submission" date="2017-11" db="EMBL/GenBank/DDBJ databases">
        <title>Coralsnake Venomics: Analyses of Venom Gland Transcriptomes and Proteomes of Six Brazilian Taxa.</title>
        <authorList>
            <person name="Aird S.D."/>
            <person name="Jorge da Silva N."/>
            <person name="Qiu L."/>
            <person name="Villar-Briones A."/>
            <person name="Aparecida-Saddi V."/>
            <person name="Campos-Telles M.P."/>
            <person name="Grau M."/>
            <person name="Mikheyev A.S."/>
        </authorList>
    </citation>
    <scope>NUCLEOTIDE SEQUENCE</scope>
    <source>
        <tissue evidence="3">Venom_gland</tissue>
    </source>
</reference>
<name>A0A2D4GIE8_MICCO</name>
<feature type="compositionally biased region" description="Basic and acidic residues" evidence="2">
    <location>
        <begin position="171"/>
        <end position="188"/>
    </location>
</feature>
<protein>
    <submittedName>
        <fullName evidence="3">Uncharacterized protein</fullName>
    </submittedName>
</protein>
<reference evidence="3" key="1">
    <citation type="submission" date="2017-07" db="EMBL/GenBank/DDBJ databases">
        <authorList>
            <person name="Mikheyev A."/>
            <person name="Grau M."/>
        </authorList>
    </citation>
    <scope>NUCLEOTIDE SEQUENCE</scope>
    <source>
        <tissue evidence="3">Venom_gland</tissue>
    </source>
</reference>
<feature type="compositionally biased region" description="Polar residues" evidence="2">
    <location>
        <begin position="133"/>
        <end position="145"/>
    </location>
</feature>
<evidence type="ECO:0000313" key="3">
    <source>
        <dbReference type="EMBL" id="LAA59518.1"/>
    </source>
</evidence>
<feature type="region of interest" description="Disordered" evidence="2">
    <location>
        <begin position="162"/>
        <end position="211"/>
    </location>
</feature>
<dbReference type="PANTHER" id="PTHR13119">
    <property type="entry name" value="ZINC FINGER CCCH DOMAIN-CONTAINING PROTEI"/>
    <property type="match status" value="1"/>
</dbReference>
<feature type="region of interest" description="Disordered" evidence="2">
    <location>
        <begin position="354"/>
        <end position="396"/>
    </location>
</feature>
<dbReference type="InterPro" id="IPR045124">
    <property type="entry name" value="Su(sable)-like"/>
</dbReference>
<feature type="region of interest" description="Disordered" evidence="2">
    <location>
        <begin position="224"/>
        <end position="339"/>
    </location>
</feature>
<dbReference type="AlphaFoldDB" id="A0A2D4GIE8"/>
<sequence>MARHGAASAPKAAEVLHSSPSVSQKAVPVPEEEDGERALRDKPVTIPLDTLPNVSLRDPRCQLQQFSHIKKDVVLLMPSFARMVLWSPEDLIPLPVPKQESVPVPTALQALPALDPRLNRSQNASVADPRQRAASQPEPSASPGSSLPDFELLSRILKTVNAAGSPGQSDKPSDPRTRKAPVDPRLPKPSEPGSSGTAKQAEVSSPLAAGAEAAASIAPYDPRLLTAGGLSRGPGQSSVLSGISLYDPRTPSPGCKPADSAGEGSPATKSAEGSKGGNRGKEPLFVRRSALDQLEAEKPSPEPVTDRYNSYNRPRPKAAHFAPASSAPAAETAVTQPGVHNLPVPPVYGMVKQAAKSGAGSPFAGNSPAQEGELQDAGSLKDVFKGFDPTASPFCQ</sequence>
<feature type="compositionally biased region" description="Low complexity" evidence="2">
    <location>
        <begin position="319"/>
        <end position="333"/>
    </location>
</feature>
<dbReference type="GO" id="GO:0003723">
    <property type="term" value="F:RNA binding"/>
    <property type="evidence" value="ECO:0007669"/>
    <property type="project" value="InterPro"/>
</dbReference>
<dbReference type="GO" id="GO:0045892">
    <property type="term" value="P:negative regulation of DNA-templated transcription"/>
    <property type="evidence" value="ECO:0007669"/>
    <property type="project" value="InterPro"/>
</dbReference>
<dbReference type="EMBL" id="IACJ01134468">
    <property type="protein sequence ID" value="LAA59518.1"/>
    <property type="molecule type" value="Transcribed_RNA"/>
</dbReference>
<organism evidence="3">
    <name type="scientific">Micrurus corallinus</name>
    <name type="common">Brazilian coral snake</name>
    <dbReference type="NCBI Taxonomy" id="54390"/>
    <lineage>
        <taxon>Eukaryota</taxon>
        <taxon>Metazoa</taxon>
        <taxon>Chordata</taxon>
        <taxon>Craniata</taxon>
        <taxon>Vertebrata</taxon>
        <taxon>Euteleostomi</taxon>
        <taxon>Lepidosauria</taxon>
        <taxon>Squamata</taxon>
        <taxon>Bifurcata</taxon>
        <taxon>Unidentata</taxon>
        <taxon>Episquamata</taxon>
        <taxon>Toxicofera</taxon>
        <taxon>Serpentes</taxon>
        <taxon>Colubroidea</taxon>
        <taxon>Elapidae</taxon>
        <taxon>Elapinae</taxon>
        <taxon>Micrurus</taxon>
    </lineage>
</organism>